<evidence type="ECO:0000313" key="4">
    <source>
        <dbReference type="Proteomes" id="UP000199200"/>
    </source>
</evidence>
<dbReference type="RefSeq" id="WP_092055375.1">
    <property type="nucleotide sequence ID" value="NZ_FNZF01000006.1"/>
</dbReference>
<protein>
    <recommendedName>
        <fullName evidence="2">DUF4064 domain-containing protein</fullName>
    </recommendedName>
</protein>
<feature type="transmembrane region" description="Helical" evidence="1">
    <location>
        <begin position="81"/>
        <end position="104"/>
    </location>
</feature>
<dbReference type="Pfam" id="PF13273">
    <property type="entry name" value="DUF4064"/>
    <property type="match status" value="1"/>
</dbReference>
<evidence type="ECO:0000259" key="2">
    <source>
        <dbReference type="Pfam" id="PF13273"/>
    </source>
</evidence>
<keyword evidence="1" id="KW-0472">Membrane</keyword>
<name>A0A1H7BJ14_9BACL</name>
<feature type="domain" description="DUF4064" evidence="2">
    <location>
        <begin position="11"/>
        <end position="127"/>
    </location>
</feature>
<dbReference type="InterPro" id="IPR025273">
    <property type="entry name" value="DUF4064"/>
</dbReference>
<dbReference type="OrthoDB" id="2357232at2"/>
<dbReference type="AlphaFoldDB" id="A0A1H7BJ14"/>
<reference evidence="4" key="1">
    <citation type="submission" date="2016-10" db="EMBL/GenBank/DDBJ databases">
        <authorList>
            <person name="Varghese N."/>
            <person name="Submissions S."/>
        </authorList>
    </citation>
    <scope>NUCLEOTIDE SEQUENCE [LARGE SCALE GENOMIC DNA]</scope>
    <source>
        <strain evidence="4">CGMCC 1.6763</strain>
    </source>
</reference>
<evidence type="ECO:0000313" key="3">
    <source>
        <dbReference type="EMBL" id="SEJ76327.1"/>
    </source>
</evidence>
<feature type="transmembrane region" description="Helical" evidence="1">
    <location>
        <begin position="116"/>
        <end position="138"/>
    </location>
</feature>
<accession>A0A1H7BJ14</accession>
<dbReference type="EMBL" id="FNZF01000006">
    <property type="protein sequence ID" value="SEJ76327.1"/>
    <property type="molecule type" value="Genomic_DNA"/>
</dbReference>
<sequence length="163" mass="18127">MEQNSFNRPFKRTGERVLGIVGLVFNILGVIMTLVVNSLMKSLTNDPQFQQEFEAEIWNDPTLTESDAQAIVDMMYMGMDWIVSFGWFFIAALVISSILIVIALINLSKNSKLSGILFIVAGVLAGIISLTSILLYIAGIMCFVRKPPVEEESVYGNDTMRPL</sequence>
<evidence type="ECO:0000256" key="1">
    <source>
        <dbReference type="SAM" id="Phobius"/>
    </source>
</evidence>
<proteinExistence type="predicted"/>
<keyword evidence="1" id="KW-1133">Transmembrane helix</keyword>
<feature type="transmembrane region" description="Helical" evidence="1">
    <location>
        <begin position="17"/>
        <end position="40"/>
    </location>
</feature>
<gene>
    <name evidence="3" type="ORF">SAMN04488127_2744</name>
</gene>
<keyword evidence="4" id="KW-1185">Reference proteome</keyword>
<dbReference type="Proteomes" id="UP000199200">
    <property type="component" value="Unassembled WGS sequence"/>
</dbReference>
<organism evidence="3 4">
    <name type="scientific">Bhargavaea ginsengi</name>
    <dbReference type="NCBI Taxonomy" id="426757"/>
    <lineage>
        <taxon>Bacteria</taxon>
        <taxon>Bacillati</taxon>
        <taxon>Bacillota</taxon>
        <taxon>Bacilli</taxon>
        <taxon>Bacillales</taxon>
        <taxon>Caryophanaceae</taxon>
        <taxon>Bhargavaea</taxon>
    </lineage>
</organism>
<keyword evidence="1" id="KW-0812">Transmembrane</keyword>
<dbReference type="STRING" id="426757.SAMN04488127_2744"/>